<gene>
    <name evidence="1" type="ORF">HH304_05265</name>
</gene>
<evidence type="ECO:0000313" key="1">
    <source>
        <dbReference type="EMBL" id="NMM47800.1"/>
    </source>
</evidence>
<accession>A0A848IZS4</accession>
<evidence type="ECO:0000313" key="2">
    <source>
        <dbReference type="Proteomes" id="UP000559010"/>
    </source>
</evidence>
<dbReference type="AlphaFoldDB" id="A0A848IZS4"/>
<dbReference type="Proteomes" id="UP000559010">
    <property type="component" value="Unassembled WGS sequence"/>
</dbReference>
<sequence>MKPEYLASLRVGFSTDQAPEIKRLGIERYINKKLNNRLRVDEPGFIANSPKTFKELQSLKSEIKKNENESDKVLNDFIKLQFQWKSFMAERYFNSSNVLHEKINLFFQNHFVVTLKSVKVPYWIYLHYKSINDHSLENYKDLVREMVYSNAMIRYLDNQKNRKDNINENFARELLELFTLGEGNYTEDDIKNVARSLAGLSPGQNRGIYRPKFTDNSIKTFLGETGNFKADDLIEIIFKNGQPAKFLTQKILKWFFYDNPEEEMIIYYSEILVKNNYELKPFFEKLFVQECNKGISGTKIKDPLTFIVQIHKDLNIMPNYLMVSFFLREQGMDIYDQPNVKGWSGGQEWLTTQLYTNRKQLLDMIVFGRDRLERSISKRLSKFDAGPVDFSTDLVISNLQSANDIIKELTDRMVFETNEEMDIELKQVLPYDFNPEAENADKKILNVYRYLGQCPEFQII</sequence>
<dbReference type="EMBL" id="JABBNU010000003">
    <property type="protein sequence ID" value="NMM47800.1"/>
    <property type="molecule type" value="Genomic_DNA"/>
</dbReference>
<comment type="caution">
    <text evidence="1">The sequence shown here is derived from an EMBL/GenBank/DDBJ whole genome shotgun (WGS) entry which is preliminary data.</text>
</comment>
<reference evidence="1 2" key="1">
    <citation type="submission" date="2020-04" db="EMBL/GenBank/DDBJ databases">
        <title>Flammeovirgaceae bacterium KN852 isolated from deep sea.</title>
        <authorList>
            <person name="Zhang D.-C."/>
        </authorList>
    </citation>
    <scope>NUCLEOTIDE SEQUENCE [LARGE SCALE GENOMIC DNA]</scope>
    <source>
        <strain evidence="1 2">KN852</strain>
    </source>
</reference>
<dbReference type="Pfam" id="PF08811">
    <property type="entry name" value="DUF1800"/>
    <property type="match status" value="1"/>
</dbReference>
<dbReference type="InterPro" id="IPR014917">
    <property type="entry name" value="DUF1800"/>
</dbReference>
<dbReference type="RefSeq" id="WP_169678683.1">
    <property type="nucleotide sequence ID" value="NZ_JABBNU010000003.1"/>
</dbReference>
<protein>
    <submittedName>
        <fullName evidence="1">DUF1800 domain-containing protein</fullName>
    </submittedName>
</protein>
<organism evidence="1 2">
    <name type="scientific">Marinigracilibium pacificum</name>
    <dbReference type="NCBI Taxonomy" id="2729599"/>
    <lineage>
        <taxon>Bacteria</taxon>
        <taxon>Pseudomonadati</taxon>
        <taxon>Bacteroidota</taxon>
        <taxon>Cytophagia</taxon>
        <taxon>Cytophagales</taxon>
        <taxon>Flammeovirgaceae</taxon>
        <taxon>Marinigracilibium</taxon>
    </lineage>
</organism>
<proteinExistence type="predicted"/>
<keyword evidence="2" id="KW-1185">Reference proteome</keyword>
<name>A0A848IZS4_9BACT</name>